<dbReference type="Pfam" id="PF00034">
    <property type="entry name" value="Cytochrom_C"/>
    <property type="match status" value="1"/>
</dbReference>
<evidence type="ECO:0000256" key="3">
    <source>
        <dbReference type="ARBA" id="ARBA00023004"/>
    </source>
</evidence>
<feature type="signal peptide" evidence="5">
    <location>
        <begin position="1"/>
        <end position="27"/>
    </location>
</feature>
<dbReference type="SUPFAM" id="SSF46626">
    <property type="entry name" value="Cytochrome c"/>
    <property type="match status" value="3"/>
</dbReference>
<gene>
    <name evidence="7" type="ORF">ABK249_28255</name>
</gene>
<comment type="caution">
    <text evidence="7">The sequence shown here is derived from an EMBL/GenBank/DDBJ whole genome shotgun (WGS) entry which is preliminary data.</text>
</comment>
<name>A0ABV0MAK6_9HYPH</name>
<keyword evidence="2 4" id="KW-0479">Metal-binding</keyword>
<evidence type="ECO:0000313" key="8">
    <source>
        <dbReference type="Proteomes" id="UP001496627"/>
    </source>
</evidence>
<keyword evidence="1 4" id="KW-0349">Heme</keyword>
<feature type="domain" description="Cytochrome c" evidence="6">
    <location>
        <begin position="41"/>
        <end position="146"/>
    </location>
</feature>
<dbReference type="InterPro" id="IPR051459">
    <property type="entry name" value="Cytochrome_c-type_DH"/>
</dbReference>
<dbReference type="PROSITE" id="PS51007">
    <property type="entry name" value="CYTC"/>
    <property type="match status" value="2"/>
</dbReference>
<evidence type="ECO:0000256" key="2">
    <source>
        <dbReference type="ARBA" id="ARBA00022723"/>
    </source>
</evidence>
<dbReference type="PANTHER" id="PTHR35008">
    <property type="entry name" value="BLL4482 PROTEIN-RELATED"/>
    <property type="match status" value="1"/>
</dbReference>
<evidence type="ECO:0000256" key="5">
    <source>
        <dbReference type="SAM" id="SignalP"/>
    </source>
</evidence>
<evidence type="ECO:0000256" key="1">
    <source>
        <dbReference type="ARBA" id="ARBA00022617"/>
    </source>
</evidence>
<sequence>MKRSNRHATIFGAALATMLCAAVPTLAADLFAAGQFNDYEPDLANGETLFHASSCASCHGVDGDPTILGGGMRIETKFGNLYAPNITEDSEAGVGGWSNSDYLNAVIHGTSPEGDSYYGVAFPYAFYSRMKPEDVLDIRGYIATLPKSDAGSRPHEVNFLNARLLKLWSTESVALPPPQQNAQMARGQYLVEGAGHCAQCHTPRKAGFGLSHEFDEARPFEGETGIFGDYAPDISAARLAEYEPQEFIVGVLAEAHKLSGSPMARASMRRIAAETAQLSLDDRAAIYAYLSGKFVDVATITDKAAAVPVVVADAQPAAGSDATGQGAAGSGDLQQRIAAFCSAETASAAASAVRPAAKLSTAVDPELASRADSVIDKHCRSCHGPGTTYQKSFLTGDLADMARDGDVVVPGDPDASRLYESIAGNRMPIGQKMTPEELTTLADWIRQLGQDRPAEAAAAAPTRSEPQAAAILPRFIGGPPAELHLAALQDMNGLREADRVFTRYFSLAEFPLPPVDCADIDNANPVHAFHAALNKFVNSVSRAQSLSKVEPVAGTDGALVRIDIRNYGWTGEDWQALTRGVYTRGAEAAGFTADAWARLARRYPYAVDPQTDPLLKAIATSADDLVPIMRADWFVRFASEAPYYDMLLRLPPQIADLESRLGINADHNIRSMRVERAGFSAGASGVSDHNRMLERHELGAGGYYWKSYDFAGSSERQSLLAHPDGPAWISPTPSRTKAFEHDGGEMIFSLANGMQGYYLSTAAGDRLLVGPTSIVSFRKKEIGKGVDIVNARSCFDCHENGIISKRDEVRRFVETSTLFDRDQRDILLQLYPDQATIDARYKQDSDRFITALTALDAVQPSAAGRPVSLQAPTSAGGGEIVTFMADRFFDNLDLDMVSREFGLDPQTFRERAISLGDPVLYQVVADWLSKFDGGLLLTREQYEEYWAALLPRLTDVAPLQAHEVAFVHDDVATAGSDDDLVEQAFAAITKKASAPFTPAATEAYRPMQAPAKASGALRLELSVPEVKVHVNDLLTFTVSANRRCELQILYVEVNKNIEELPAGVLGPVFLEAGERRQIPYPGSGLQLRFDEPGLGETMLAFCKEGGLGADRLSAHQALKFAREHFQPLKRGLIIEAAEKAARPAGDSALNAVTFDVR</sequence>
<proteinExistence type="predicted"/>
<dbReference type="PANTHER" id="PTHR35008:SF8">
    <property type="entry name" value="ALCOHOL DEHYDROGENASE CYTOCHROME C SUBUNIT"/>
    <property type="match status" value="1"/>
</dbReference>
<keyword evidence="5" id="KW-0732">Signal</keyword>
<feature type="chain" id="PRO_5045727976" evidence="5">
    <location>
        <begin position="28"/>
        <end position="1157"/>
    </location>
</feature>
<accession>A0ABV0MAK6</accession>
<reference evidence="7 8" key="1">
    <citation type="submission" date="2024-05" db="EMBL/GenBank/DDBJ databases">
        <title>Neorhizobium sp. Rsf11, a plant growth promoting and heavy metal resistant PAH-degrader.</title>
        <authorList>
            <person name="Golubev S.N."/>
            <person name="Muratova A.Y."/>
            <person name="Markelova M.I."/>
        </authorList>
    </citation>
    <scope>NUCLEOTIDE SEQUENCE [LARGE SCALE GENOMIC DNA]</scope>
    <source>
        <strain evidence="7 8">Rsf11</strain>
    </source>
</reference>
<organism evidence="7 8">
    <name type="scientific">Neorhizobium phenanthreniclasticum</name>
    <dbReference type="NCBI Taxonomy" id="3157917"/>
    <lineage>
        <taxon>Bacteria</taxon>
        <taxon>Pseudomonadati</taxon>
        <taxon>Pseudomonadota</taxon>
        <taxon>Alphaproteobacteria</taxon>
        <taxon>Hyphomicrobiales</taxon>
        <taxon>Rhizobiaceae</taxon>
        <taxon>Rhizobium/Agrobacterium group</taxon>
        <taxon>Neorhizobium</taxon>
    </lineage>
</organism>
<dbReference type="EMBL" id="JBEAAL010000031">
    <property type="protein sequence ID" value="MEQ1408821.1"/>
    <property type="molecule type" value="Genomic_DNA"/>
</dbReference>
<feature type="domain" description="Cytochrome c" evidence="6">
    <location>
        <begin position="182"/>
        <end position="294"/>
    </location>
</feature>
<dbReference type="RefSeq" id="WP_227705619.1">
    <property type="nucleotide sequence ID" value="NZ_JBEAAL010000031.1"/>
</dbReference>
<dbReference type="InterPro" id="IPR036909">
    <property type="entry name" value="Cyt_c-like_dom_sf"/>
</dbReference>
<dbReference type="Gene3D" id="1.10.760.10">
    <property type="entry name" value="Cytochrome c-like domain"/>
    <property type="match status" value="2"/>
</dbReference>
<keyword evidence="8" id="KW-1185">Reference proteome</keyword>
<keyword evidence="3 4" id="KW-0408">Iron</keyword>
<evidence type="ECO:0000313" key="7">
    <source>
        <dbReference type="EMBL" id="MEQ1408821.1"/>
    </source>
</evidence>
<evidence type="ECO:0000256" key="4">
    <source>
        <dbReference type="PROSITE-ProRule" id="PRU00433"/>
    </source>
</evidence>
<dbReference type="Proteomes" id="UP001496627">
    <property type="component" value="Unassembled WGS sequence"/>
</dbReference>
<evidence type="ECO:0000259" key="6">
    <source>
        <dbReference type="PROSITE" id="PS51007"/>
    </source>
</evidence>
<protein>
    <submittedName>
        <fullName evidence="7">C-type cytochrome</fullName>
    </submittedName>
</protein>
<dbReference type="InterPro" id="IPR009056">
    <property type="entry name" value="Cyt_c-like_dom"/>
</dbReference>